<dbReference type="GO" id="GO:0004756">
    <property type="term" value="F:selenide, water dikinase activity"/>
    <property type="evidence" value="ECO:0007669"/>
    <property type="project" value="UniProtKB-EC"/>
</dbReference>
<keyword evidence="5" id="KW-0711">Selenium</keyword>
<dbReference type="InterPro" id="IPR016188">
    <property type="entry name" value="PurM-like_N"/>
</dbReference>
<dbReference type="NCBIfam" id="TIGR00476">
    <property type="entry name" value="selD"/>
    <property type="match status" value="1"/>
</dbReference>
<dbReference type="GO" id="GO:0005737">
    <property type="term" value="C:cytoplasm"/>
    <property type="evidence" value="ECO:0007669"/>
    <property type="project" value="TreeGrafter"/>
</dbReference>
<evidence type="ECO:0000256" key="1">
    <source>
        <dbReference type="ARBA" id="ARBA00022679"/>
    </source>
</evidence>
<accession>A0A8J7UV08</accession>
<sequence>MAIAKTVDVFTPIVDDPYTQGKIAACNSTSDIYAMGLLDVIGVLVIMGIPMNLPIEAAREMLRGFQDFCRDNETSIIGGHTILNPVPIIGGSVTGIGKEEDVLMKSGAKPNSTLILTKPLGNQTAMALSRVTDEYLDMLDLDKSEITRIVDFAVELMTLSNRKALLVLRELEDELGIKIANSMTDVTGFGILGHSQEMAEQSGVNIIIDALPIIKGTDELASMFGHALMTGKGAETAGGLLISVDSKYADDLIKKLHDNDSYAFKVGKVVEIGISDENSNTDNKTNQSNDIKQGKAQLSDDFNVINV</sequence>
<organism evidence="9 10">
    <name type="scientific">Methanococcus voltae</name>
    <dbReference type="NCBI Taxonomy" id="2188"/>
    <lineage>
        <taxon>Archaea</taxon>
        <taxon>Methanobacteriati</taxon>
        <taxon>Methanobacteriota</taxon>
        <taxon>Methanomada group</taxon>
        <taxon>Methanococci</taxon>
        <taxon>Methanococcales</taxon>
        <taxon>Methanococcaceae</taxon>
        <taxon>Methanococcus</taxon>
    </lineage>
</organism>
<gene>
    <name evidence="9" type="ORF">J3E07_001341</name>
</gene>
<dbReference type="EC" id="2.7.9.3" evidence="9"/>
<evidence type="ECO:0000313" key="10">
    <source>
        <dbReference type="Proteomes" id="UP000740329"/>
    </source>
</evidence>
<keyword evidence="6" id="KW-1133">Transmembrane helix</keyword>
<dbReference type="EMBL" id="JAGGMV010000004">
    <property type="protein sequence ID" value="MBP2201901.1"/>
    <property type="molecule type" value="Genomic_DNA"/>
</dbReference>
<dbReference type="PIRSF" id="PIRSF036407">
    <property type="entry name" value="Selenphspht_syn"/>
    <property type="match status" value="1"/>
</dbReference>
<dbReference type="InterPro" id="IPR010918">
    <property type="entry name" value="PurM-like_C_dom"/>
</dbReference>
<dbReference type="InterPro" id="IPR036676">
    <property type="entry name" value="PurM-like_C_sf"/>
</dbReference>
<evidence type="ECO:0000256" key="5">
    <source>
        <dbReference type="ARBA" id="ARBA00023266"/>
    </source>
</evidence>
<dbReference type="Pfam" id="PF02769">
    <property type="entry name" value="AIRS_C"/>
    <property type="match status" value="1"/>
</dbReference>
<dbReference type="GO" id="GO:0016260">
    <property type="term" value="P:selenocysteine biosynthetic process"/>
    <property type="evidence" value="ECO:0007669"/>
    <property type="project" value="TreeGrafter"/>
</dbReference>
<dbReference type="Pfam" id="PF00586">
    <property type="entry name" value="AIRS"/>
    <property type="match status" value="1"/>
</dbReference>
<proteinExistence type="predicted"/>
<evidence type="ECO:0000256" key="6">
    <source>
        <dbReference type="SAM" id="Phobius"/>
    </source>
</evidence>
<keyword evidence="6" id="KW-0812">Transmembrane</keyword>
<feature type="domain" description="PurM-like N-terminal" evidence="7">
    <location>
        <begin position="2"/>
        <end position="96"/>
    </location>
</feature>
<dbReference type="InterPro" id="IPR036921">
    <property type="entry name" value="PurM-like_N_sf"/>
</dbReference>
<evidence type="ECO:0000259" key="7">
    <source>
        <dbReference type="Pfam" id="PF00586"/>
    </source>
</evidence>
<feature type="transmembrane region" description="Helical" evidence="6">
    <location>
        <begin position="32"/>
        <end position="53"/>
    </location>
</feature>
<dbReference type="SUPFAM" id="SSF56042">
    <property type="entry name" value="PurM C-terminal domain-like"/>
    <property type="match status" value="1"/>
</dbReference>
<dbReference type="InterPro" id="IPR004536">
    <property type="entry name" value="SPS/SelD"/>
</dbReference>
<dbReference type="Gene3D" id="3.30.1330.10">
    <property type="entry name" value="PurM-like, N-terminal domain"/>
    <property type="match status" value="1"/>
</dbReference>
<reference evidence="9" key="1">
    <citation type="submission" date="2021-03" db="EMBL/GenBank/DDBJ databases">
        <title>Genomic Encyclopedia of Type Strains, Phase IV (KMG-V): Genome sequencing to study the core and pangenomes of soil and plant-associated prokaryotes.</title>
        <authorList>
            <person name="Whitman W."/>
        </authorList>
    </citation>
    <scope>NUCLEOTIDE SEQUENCE</scope>
    <source>
        <strain evidence="9">C4</strain>
    </source>
</reference>
<name>A0A8J7UV08_METVO</name>
<evidence type="ECO:0000313" key="9">
    <source>
        <dbReference type="EMBL" id="MBP2201901.1"/>
    </source>
</evidence>
<dbReference type="PANTHER" id="PTHR10256:SF0">
    <property type="entry name" value="INACTIVE SELENIDE, WATER DIKINASE-LIKE PROTEIN-RELATED"/>
    <property type="match status" value="1"/>
</dbReference>
<keyword evidence="3" id="KW-0418">Kinase</keyword>
<dbReference type="GO" id="GO:0005524">
    <property type="term" value="F:ATP binding"/>
    <property type="evidence" value="ECO:0007669"/>
    <property type="project" value="UniProtKB-KW"/>
</dbReference>
<evidence type="ECO:0000256" key="3">
    <source>
        <dbReference type="ARBA" id="ARBA00022777"/>
    </source>
</evidence>
<keyword evidence="1 9" id="KW-0808">Transferase</keyword>
<keyword evidence="2" id="KW-0547">Nucleotide-binding</keyword>
<dbReference type="Gene3D" id="3.90.650.10">
    <property type="entry name" value="PurM-like C-terminal domain"/>
    <property type="match status" value="1"/>
</dbReference>
<dbReference type="Proteomes" id="UP000740329">
    <property type="component" value="Unassembled WGS sequence"/>
</dbReference>
<evidence type="ECO:0000256" key="4">
    <source>
        <dbReference type="ARBA" id="ARBA00022840"/>
    </source>
</evidence>
<dbReference type="AlphaFoldDB" id="A0A8J7UV08"/>
<feature type="domain" description="PurM-like C-terminal" evidence="8">
    <location>
        <begin position="109"/>
        <end position="271"/>
    </location>
</feature>
<evidence type="ECO:0000256" key="2">
    <source>
        <dbReference type="ARBA" id="ARBA00022741"/>
    </source>
</evidence>
<dbReference type="NCBIfam" id="NF010705">
    <property type="entry name" value="PRK14105.1"/>
    <property type="match status" value="1"/>
</dbReference>
<protein>
    <submittedName>
        <fullName evidence="9">Selenide,water dikinase</fullName>
        <ecNumber evidence="9">2.7.9.3</ecNumber>
    </submittedName>
</protein>
<comment type="caution">
    <text evidence="9">The sequence shown here is derived from an EMBL/GenBank/DDBJ whole genome shotgun (WGS) entry which is preliminary data.</text>
</comment>
<dbReference type="SUPFAM" id="SSF55326">
    <property type="entry name" value="PurM N-terminal domain-like"/>
    <property type="match status" value="1"/>
</dbReference>
<evidence type="ECO:0000259" key="8">
    <source>
        <dbReference type="Pfam" id="PF02769"/>
    </source>
</evidence>
<dbReference type="PANTHER" id="PTHR10256">
    <property type="entry name" value="SELENIDE, WATER DIKINASE"/>
    <property type="match status" value="1"/>
</dbReference>
<keyword evidence="4" id="KW-0067">ATP-binding</keyword>
<keyword evidence="6" id="KW-0472">Membrane</keyword>